<proteinExistence type="predicted"/>
<sequence length="128" mass="14955">MRVGVTVSHLGTCFPLGYLPVFTTFLLGHCDVCLSFYIILIFQMQHLKSISQQLRLMDVPKAKPMSVALKYYVEKWLNDRDADLSEIISTTESIKRLRGDKNKKNKKPRKFYNLAFDQRKHKMDEVLD</sequence>
<organism evidence="2">
    <name type="scientific">Cacopsylla melanoneura</name>
    <dbReference type="NCBI Taxonomy" id="428564"/>
    <lineage>
        <taxon>Eukaryota</taxon>
        <taxon>Metazoa</taxon>
        <taxon>Ecdysozoa</taxon>
        <taxon>Arthropoda</taxon>
        <taxon>Hexapoda</taxon>
        <taxon>Insecta</taxon>
        <taxon>Pterygota</taxon>
        <taxon>Neoptera</taxon>
        <taxon>Paraneoptera</taxon>
        <taxon>Hemiptera</taxon>
        <taxon>Sternorrhyncha</taxon>
        <taxon>Psylloidea</taxon>
        <taxon>Psyllidae</taxon>
        <taxon>Psyllinae</taxon>
        <taxon>Cacopsylla</taxon>
    </lineage>
</organism>
<evidence type="ECO:0000313" key="2">
    <source>
        <dbReference type="EMBL" id="CAG6726717.1"/>
    </source>
</evidence>
<feature type="transmembrane region" description="Helical" evidence="1">
    <location>
        <begin position="20"/>
        <end position="42"/>
    </location>
</feature>
<accession>A0A8D9DQ67</accession>
<evidence type="ECO:0000256" key="1">
    <source>
        <dbReference type="SAM" id="Phobius"/>
    </source>
</evidence>
<dbReference type="EMBL" id="HBUF01372201">
    <property type="protein sequence ID" value="CAG6726717.1"/>
    <property type="molecule type" value="Transcribed_RNA"/>
</dbReference>
<protein>
    <submittedName>
        <fullName evidence="2">Uncharacterized protein</fullName>
    </submittedName>
</protein>
<keyword evidence="1" id="KW-0472">Membrane</keyword>
<keyword evidence="1" id="KW-1133">Transmembrane helix</keyword>
<reference evidence="2" key="1">
    <citation type="submission" date="2021-05" db="EMBL/GenBank/DDBJ databases">
        <authorList>
            <person name="Alioto T."/>
            <person name="Alioto T."/>
            <person name="Gomez Garrido J."/>
        </authorList>
    </citation>
    <scope>NUCLEOTIDE SEQUENCE</scope>
</reference>
<name>A0A8D9DQ67_9HEMI</name>
<dbReference type="AlphaFoldDB" id="A0A8D9DQ67"/>
<keyword evidence="1" id="KW-0812">Transmembrane</keyword>